<dbReference type="Proteomes" id="UP000735302">
    <property type="component" value="Unassembled WGS sequence"/>
</dbReference>
<dbReference type="EMBL" id="BLXT01001292">
    <property type="protein sequence ID" value="GFN84266.1"/>
    <property type="molecule type" value="Genomic_DNA"/>
</dbReference>
<evidence type="ECO:0000313" key="2">
    <source>
        <dbReference type="Proteomes" id="UP000735302"/>
    </source>
</evidence>
<evidence type="ECO:0000313" key="1">
    <source>
        <dbReference type="EMBL" id="GFN84266.1"/>
    </source>
</evidence>
<name>A0AAV3YPB0_9GAST</name>
<sequence length="133" mass="15164">MCIQEVQVSPRDRQFGKTSECAHKRSNSQHGIVESARLPNMHTRCSTLNTGKAVWQDFRMCTQEVQLSTRDRKGSLTRLPNVHNKMSNSPHGKGNLARLPTMHTRGATLNTGVANWQDFRMFTQNVQLSTRER</sequence>
<dbReference type="AlphaFoldDB" id="A0AAV3YPB0"/>
<reference evidence="1 2" key="1">
    <citation type="journal article" date="2021" name="Elife">
        <title>Chloroplast acquisition without the gene transfer in kleptoplastic sea slugs, Plakobranchus ocellatus.</title>
        <authorList>
            <person name="Maeda T."/>
            <person name="Takahashi S."/>
            <person name="Yoshida T."/>
            <person name="Shimamura S."/>
            <person name="Takaki Y."/>
            <person name="Nagai Y."/>
            <person name="Toyoda A."/>
            <person name="Suzuki Y."/>
            <person name="Arimoto A."/>
            <person name="Ishii H."/>
            <person name="Satoh N."/>
            <person name="Nishiyama T."/>
            <person name="Hasebe M."/>
            <person name="Maruyama T."/>
            <person name="Minagawa J."/>
            <person name="Obokata J."/>
            <person name="Shigenobu S."/>
        </authorList>
    </citation>
    <scope>NUCLEOTIDE SEQUENCE [LARGE SCALE GENOMIC DNA]</scope>
</reference>
<proteinExistence type="predicted"/>
<keyword evidence="2" id="KW-1185">Reference proteome</keyword>
<organism evidence="1 2">
    <name type="scientific">Plakobranchus ocellatus</name>
    <dbReference type="NCBI Taxonomy" id="259542"/>
    <lineage>
        <taxon>Eukaryota</taxon>
        <taxon>Metazoa</taxon>
        <taxon>Spiralia</taxon>
        <taxon>Lophotrochozoa</taxon>
        <taxon>Mollusca</taxon>
        <taxon>Gastropoda</taxon>
        <taxon>Heterobranchia</taxon>
        <taxon>Euthyneura</taxon>
        <taxon>Panpulmonata</taxon>
        <taxon>Sacoglossa</taxon>
        <taxon>Placobranchoidea</taxon>
        <taxon>Plakobranchidae</taxon>
        <taxon>Plakobranchus</taxon>
    </lineage>
</organism>
<protein>
    <submittedName>
        <fullName evidence="1">Uncharacterized protein</fullName>
    </submittedName>
</protein>
<gene>
    <name evidence="1" type="ORF">PoB_001077200</name>
</gene>
<accession>A0AAV3YPB0</accession>
<comment type="caution">
    <text evidence="1">The sequence shown here is derived from an EMBL/GenBank/DDBJ whole genome shotgun (WGS) entry which is preliminary data.</text>
</comment>